<dbReference type="AlphaFoldDB" id="A0A0N5AM42"/>
<comment type="subcellular location">
    <subcellularLocation>
        <location evidence="2">Cytoplasm</location>
    </subcellularLocation>
    <subcellularLocation>
        <location evidence="1">Nucleus</location>
    </subcellularLocation>
</comment>
<dbReference type="CDD" id="cd14819">
    <property type="entry name" value="Translin"/>
    <property type="match status" value="1"/>
</dbReference>
<dbReference type="InterPro" id="IPR016069">
    <property type="entry name" value="Translin_C"/>
</dbReference>
<evidence type="ECO:0000256" key="6">
    <source>
        <dbReference type="ARBA" id="ARBA00022490"/>
    </source>
</evidence>
<accession>A0A0N5AM42</accession>
<evidence type="ECO:0000256" key="4">
    <source>
        <dbReference type="ARBA" id="ARBA00011685"/>
    </source>
</evidence>
<dbReference type="InterPro" id="IPR033956">
    <property type="entry name" value="Translin"/>
</dbReference>
<dbReference type="FunFam" id="1.20.58.200:FF:000002">
    <property type="entry name" value="Putative translin"/>
    <property type="match status" value="1"/>
</dbReference>
<evidence type="ECO:0000256" key="7">
    <source>
        <dbReference type="ARBA" id="ARBA00022884"/>
    </source>
</evidence>
<dbReference type="SUPFAM" id="SSF74784">
    <property type="entry name" value="Translin"/>
    <property type="match status" value="1"/>
</dbReference>
<keyword evidence="16" id="KW-1133">Transmembrane helix</keyword>
<evidence type="ECO:0000256" key="3">
    <source>
        <dbReference type="ARBA" id="ARBA00005902"/>
    </source>
</evidence>
<feature type="region of interest" description="Disordered" evidence="15">
    <location>
        <begin position="148"/>
        <end position="173"/>
    </location>
</feature>
<organism evidence="17 18">
    <name type="scientific">Syphacia muris</name>
    <dbReference type="NCBI Taxonomy" id="451379"/>
    <lineage>
        <taxon>Eukaryota</taxon>
        <taxon>Metazoa</taxon>
        <taxon>Ecdysozoa</taxon>
        <taxon>Nematoda</taxon>
        <taxon>Chromadorea</taxon>
        <taxon>Rhabditida</taxon>
        <taxon>Spirurina</taxon>
        <taxon>Oxyuridomorpha</taxon>
        <taxon>Oxyuroidea</taxon>
        <taxon>Oxyuridae</taxon>
        <taxon>Syphacia</taxon>
    </lineage>
</organism>
<evidence type="ECO:0000256" key="5">
    <source>
        <dbReference type="ARBA" id="ARBA00022196"/>
    </source>
</evidence>
<evidence type="ECO:0000256" key="8">
    <source>
        <dbReference type="ARBA" id="ARBA00023125"/>
    </source>
</evidence>
<proteinExistence type="inferred from homology"/>
<dbReference type="GO" id="GO:0005634">
    <property type="term" value="C:nucleus"/>
    <property type="evidence" value="ECO:0007669"/>
    <property type="project" value="UniProtKB-SubCell"/>
</dbReference>
<feature type="cross-link" description="Glycyl lysine isopeptide (Lys-Gly) (interchain with G-Cter in SUMO2)" evidence="14">
    <location>
        <position position="152"/>
    </location>
</feature>
<dbReference type="GO" id="GO:0046872">
    <property type="term" value="F:metal ion binding"/>
    <property type="evidence" value="ECO:0007669"/>
    <property type="project" value="UniProtKB-KW"/>
</dbReference>
<protein>
    <recommendedName>
        <fullName evidence="5">Translin</fullName>
    </recommendedName>
    <alternativeName>
        <fullName evidence="12">Component 3 of promoter of RISC</fullName>
    </alternativeName>
</protein>
<feature type="binding site" evidence="13">
    <location>
        <position position="73"/>
    </location>
    <ligand>
        <name>Mg(2+)</name>
        <dbReference type="ChEBI" id="CHEBI:18420"/>
    </ligand>
</feature>
<evidence type="ECO:0000313" key="17">
    <source>
        <dbReference type="Proteomes" id="UP000046393"/>
    </source>
</evidence>
<dbReference type="Pfam" id="PF01997">
    <property type="entry name" value="Translin"/>
    <property type="match status" value="1"/>
</dbReference>
<dbReference type="STRING" id="451379.A0A0N5AM42"/>
<evidence type="ECO:0000256" key="9">
    <source>
        <dbReference type="ARBA" id="ARBA00023242"/>
    </source>
</evidence>
<keyword evidence="17" id="KW-1185">Reference proteome</keyword>
<evidence type="ECO:0000256" key="10">
    <source>
        <dbReference type="ARBA" id="ARBA00025374"/>
    </source>
</evidence>
<keyword evidence="16" id="KW-0812">Transmembrane</keyword>
<dbReference type="Gene3D" id="1.20.58.200">
    <property type="entry name" value="Translin, domain 2"/>
    <property type="match status" value="1"/>
</dbReference>
<dbReference type="GO" id="GO:0005737">
    <property type="term" value="C:cytoplasm"/>
    <property type="evidence" value="ECO:0007669"/>
    <property type="project" value="UniProtKB-SubCell"/>
</dbReference>
<keyword evidence="13" id="KW-0479">Metal-binding</keyword>
<keyword evidence="6" id="KW-0963">Cytoplasm</keyword>
<reference evidence="18" key="1">
    <citation type="submission" date="2017-02" db="UniProtKB">
        <authorList>
            <consortium name="WormBaseParasite"/>
        </authorList>
    </citation>
    <scope>IDENTIFICATION</scope>
</reference>
<dbReference type="GO" id="GO:0003723">
    <property type="term" value="F:RNA binding"/>
    <property type="evidence" value="ECO:0007669"/>
    <property type="project" value="UniProtKB-KW"/>
</dbReference>
<sequence>MGFNVLISRFHDSFRFATQRVVFALAFVHYFTAEKLISLAAVADTIGICSDGKEGFHLDLEDYLFGILLLVTELSRFIVNAVAAGDNRRPFQVADFVRSIDANFRLLNLKNDSLRRKFDTLKYDLQKCDQVVYDLSIRGLRPKNLLDSNPLKTNSDSNDVSASPPKVAKMSED</sequence>
<evidence type="ECO:0000256" key="11">
    <source>
        <dbReference type="ARBA" id="ARBA00025410"/>
    </source>
</evidence>
<evidence type="ECO:0000256" key="1">
    <source>
        <dbReference type="ARBA" id="ARBA00004123"/>
    </source>
</evidence>
<feature type="compositionally biased region" description="Polar residues" evidence="15">
    <location>
        <begin position="148"/>
        <end position="161"/>
    </location>
</feature>
<dbReference type="InterPro" id="IPR016068">
    <property type="entry name" value="Translin_N"/>
</dbReference>
<dbReference type="InterPro" id="IPR002848">
    <property type="entry name" value="Translin_fam"/>
</dbReference>
<keyword evidence="16" id="KW-0472">Membrane</keyword>
<comment type="subunit">
    <text evidence="4">Ring-shaped heterooctamer of six TSN and two TSNAX subunits, DNA/RNA binding occurs inside the ring.</text>
</comment>
<keyword evidence="8" id="KW-0238">DNA-binding</keyword>
<name>A0A0N5AM42_9BILA</name>
<evidence type="ECO:0000256" key="13">
    <source>
        <dbReference type="PIRSR" id="PIRSR602848-1"/>
    </source>
</evidence>
<comment type="function">
    <text evidence="10">DNA-binding protein that specifically recognizes consensus sequences at the breakpoint junctions in chromosomal translocations, mostly involving immunoglobulin (Ig)/T-cell receptor gene segments. Seems to recognize single-stranded DNA ends generated by staggered breaks occurring at recombination hot spots.</text>
</comment>
<evidence type="ECO:0000256" key="2">
    <source>
        <dbReference type="ARBA" id="ARBA00004496"/>
    </source>
</evidence>
<dbReference type="Gene3D" id="1.20.58.190">
    <property type="entry name" value="Translin, domain 1"/>
    <property type="match status" value="1"/>
</dbReference>
<dbReference type="Proteomes" id="UP000046393">
    <property type="component" value="Unplaced"/>
</dbReference>
<dbReference type="GO" id="GO:0016070">
    <property type="term" value="P:RNA metabolic process"/>
    <property type="evidence" value="ECO:0007669"/>
    <property type="project" value="InterPro"/>
</dbReference>
<dbReference type="GO" id="GO:0043565">
    <property type="term" value="F:sequence-specific DNA binding"/>
    <property type="evidence" value="ECO:0007669"/>
    <property type="project" value="InterPro"/>
</dbReference>
<feature type="transmembrane region" description="Helical" evidence="16">
    <location>
        <begin position="63"/>
        <end position="83"/>
    </location>
</feature>
<keyword evidence="13" id="KW-0460">Magnesium</keyword>
<dbReference type="InterPro" id="IPR036081">
    <property type="entry name" value="Translin_sf"/>
</dbReference>
<evidence type="ECO:0000256" key="14">
    <source>
        <dbReference type="PIRSR" id="PIRSR602848-2"/>
    </source>
</evidence>
<comment type="similarity">
    <text evidence="3">Belongs to the translin family.</text>
</comment>
<evidence type="ECO:0000313" key="18">
    <source>
        <dbReference type="WBParaSite" id="SMUV_0000563601-mRNA-1"/>
    </source>
</evidence>
<keyword evidence="7" id="KW-0694">RNA-binding</keyword>
<comment type="function">
    <text evidence="11">Exhibits both single-stranded and double-stranded endoribonuclease activity. May act as an activator of RNA-induced silencing complex (RISC) by facilitating endonucleolytic cleavage of the siRNA passenger strand.</text>
</comment>
<evidence type="ECO:0000256" key="16">
    <source>
        <dbReference type="SAM" id="Phobius"/>
    </source>
</evidence>
<keyword evidence="9" id="KW-0539">Nucleus</keyword>
<evidence type="ECO:0000256" key="15">
    <source>
        <dbReference type="SAM" id="MobiDB-lite"/>
    </source>
</evidence>
<dbReference type="WBParaSite" id="SMUV_0000563601-mRNA-1">
    <property type="protein sequence ID" value="SMUV_0000563601-mRNA-1"/>
    <property type="gene ID" value="SMUV_0000563601"/>
</dbReference>
<feature type="transmembrane region" description="Helical" evidence="16">
    <location>
        <begin position="21"/>
        <end position="43"/>
    </location>
</feature>
<evidence type="ECO:0000256" key="12">
    <source>
        <dbReference type="ARBA" id="ARBA00030513"/>
    </source>
</evidence>
<dbReference type="GO" id="GO:0003697">
    <property type="term" value="F:single-stranded DNA binding"/>
    <property type="evidence" value="ECO:0007669"/>
    <property type="project" value="InterPro"/>
</dbReference>
<dbReference type="PANTHER" id="PTHR10741">
    <property type="entry name" value="TRANSLIN AND TRANSLIN ASSOCIATED PROTEIN X"/>
    <property type="match status" value="1"/>
</dbReference>